<reference evidence="2" key="1">
    <citation type="submission" date="2020-10" db="EMBL/GenBank/DDBJ databases">
        <authorList>
            <person name="Kusch S."/>
        </authorList>
    </citation>
    <scope>NUCLEOTIDE SEQUENCE</scope>
    <source>
        <strain evidence="2">SwB9</strain>
    </source>
</reference>
<feature type="compositionally biased region" description="Polar residues" evidence="1">
    <location>
        <begin position="83"/>
        <end position="95"/>
    </location>
</feature>
<comment type="caution">
    <text evidence="2">The sequence shown here is derived from an EMBL/GenBank/DDBJ whole genome shotgun (WGS) entry which is preliminary data.</text>
</comment>
<sequence>MSRKTFRYSQSQGGYQESSSGEYDADHEKITTYSQDGRTKKWVRDINGRYDKAGKAVETYKYCAADREYRRHVGGAYDKNGKEVSNLTAGVNSQRSAATRTPSGPSASSSSSRPRTDTRPSASSSSSRPRTDTRPSSGPNALSSGSRSRTEPQSVPAAGNSGGRTLTRAEIQRQELEDARATEHYNNDEAPPSYRPRGHVEIDRNNPLYVAQGVRGNQQVPGYSSNAPSLPGPTGQTYALGRGNAPHMETFGGRHNPNAPLDYSSGDANGRRGNRMSSSDEAGYSSNSQDVFNMSGLSEGLSSDNADRNTHKSVSSRSQDTGKVKQGVKEGKKPVQSVEKKHRQTPSSGSDSFADSENSHPQARRAGVSGRESGRSGAGGSGSGARESGRSERRHGDSGRNRETSRQRADRKKKEADADAAAAAKRGHRAHKQQSSDDELYR</sequence>
<feature type="compositionally biased region" description="Polar residues" evidence="1">
    <location>
        <begin position="345"/>
        <end position="361"/>
    </location>
</feature>
<feature type="compositionally biased region" description="Basic and acidic residues" evidence="1">
    <location>
        <begin position="170"/>
        <end position="187"/>
    </location>
</feature>
<feature type="region of interest" description="Disordered" evidence="1">
    <location>
        <begin position="75"/>
        <end position="442"/>
    </location>
</feature>
<dbReference type="OrthoDB" id="3545540at2759"/>
<feature type="region of interest" description="Disordered" evidence="1">
    <location>
        <begin position="1"/>
        <end position="38"/>
    </location>
</feature>
<feature type="compositionally biased region" description="Basic and acidic residues" evidence="1">
    <location>
        <begin position="320"/>
        <end position="333"/>
    </location>
</feature>
<feature type="compositionally biased region" description="Polar residues" evidence="1">
    <location>
        <begin position="140"/>
        <end position="153"/>
    </location>
</feature>
<dbReference type="Proteomes" id="UP000624404">
    <property type="component" value="Unassembled WGS sequence"/>
</dbReference>
<organism evidence="2 3">
    <name type="scientific">Sclerotinia trifoliorum</name>
    <dbReference type="NCBI Taxonomy" id="28548"/>
    <lineage>
        <taxon>Eukaryota</taxon>
        <taxon>Fungi</taxon>
        <taxon>Dikarya</taxon>
        <taxon>Ascomycota</taxon>
        <taxon>Pezizomycotina</taxon>
        <taxon>Leotiomycetes</taxon>
        <taxon>Helotiales</taxon>
        <taxon>Sclerotiniaceae</taxon>
        <taxon>Sclerotinia</taxon>
    </lineage>
</organism>
<feature type="compositionally biased region" description="Polar residues" evidence="1">
    <location>
        <begin position="215"/>
        <end position="228"/>
    </location>
</feature>
<evidence type="ECO:0000256" key="1">
    <source>
        <dbReference type="SAM" id="MobiDB-lite"/>
    </source>
</evidence>
<proteinExistence type="predicted"/>
<accession>A0A8H2VTA8</accession>
<gene>
    <name evidence="2" type="ORF">SCLTRI_LOCUS3636</name>
</gene>
<evidence type="ECO:0000313" key="2">
    <source>
        <dbReference type="EMBL" id="CAD6443844.1"/>
    </source>
</evidence>
<feature type="compositionally biased region" description="Polar residues" evidence="1">
    <location>
        <begin position="275"/>
        <end position="304"/>
    </location>
</feature>
<feature type="compositionally biased region" description="Low complexity" evidence="1">
    <location>
        <begin position="96"/>
        <end position="139"/>
    </location>
</feature>
<feature type="compositionally biased region" description="Low complexity" evidence="1">
    <location>
        <begin position="8"/>
        <end position="22"/>
    </location>
</feature>
<keyword evidence="3" id="KW-1185">Reference proteome</keyword>
<dbReference type="AlphaFoldDB" id="A0A8H2VTA8"/>
<dbReference type="EMBL" id="CAJHIA010000011">
    <property type="protein sequence ID" value="CAD6443844.1"/>
    <property type="molecule type" value="Genomic_DNA"/>
</dbReference>
<feature type="compositionally biased region" description="Basic and acidic residues" evidence="1">
    <location>
        <begin position="387"/>
        <end position="417"/>
    </location>
</feature>
<evidence type="ECO:0000313" key="3">
    <source>
        <dbReference type="Proteomes" id="UP000624404"/>
    </source>
</evidence>
<name>A0A8H2VTA8_9HELO</name>
<protein>
    <submittedName>
        <fullName evidence="2">63091164-0090-4efa-a830-9cd8cd317698-CDS</fullName>
    </submittedName>
</protein>